<evidence type="ECO:0000313" key="1">
    <source>
        <dbReference type="Proteomes" id="UP000887579"/>
    </source>
</evidence>
<organism evidence="1 2">
    <name type="scientific">Panagrolaimus sp. ES5</name>
    <dbReference type="NCBI Taxonomy" id="591445"/>
    <lineage>
        <taxon>Eukaryota</taxon>
        <taxon>Metazoa</taxon>
        <taxon>Ecdysozoa</taxon>
        <taxon>Nematoda</taxon>
        <taxon>Chromadorea</taxon>
        <taxon>Rhabditida</taxon>
        <taxon>Tylenchina</taxon>
        <taxon>Panagrolaimomorpha</taxon>
        <taxon>Panagrolaimoidea</taxon>
        <taxon>Panagrolaimidae</taxon>
        <taxon>Panagrolaimus</taxon>
    </lineage>
</organism>
<sequence>MLLLLFITVFLSLFNTVASDSPQSCTAITASKDYLSYHSYDDQSIVSLDLKLFNFANSTWIQVSNVQYYEHGESFPDYICANHPFYISEPDPQKCSKSLNSTFAFSLQEPNFYLHAHFSDNHWYQIYSGYADDGTFSFGDGSLFTLEQPSFFNSYRDSKSLTTEVQNCTSFVSAPEVATKNPRCKRFKSETTVLNADNSVYANSTGIYTVVKQNGTEVVGNAIPMIGRIIIRENQTLMKEGIPYSTSNNCLHSNFKFEAHTKMQSMSTVEIQIENTAIQSETSSFYPRGDSPIDDENIRYLIDKSTEQDYDLVMQDATTQARISRDNFGQQHSPSVKNTSSQYDID</sequence>
<proteinExistence type="predicted"/>
<evidence type="ECO:0000313" key="2">
    <source>
        <dbReference type="WBParaSite" id="ES5_v2.g25745.t1"/>
    </source>
</evidence>
<accession>A0AC34G7K6</accession>
<reference evidence="2" key="1">
    <citation type="submission" date="2022-11" db="UniProtKB">
        <authorList>
            <consortium name="WormBaseParasite"/>
        </authorList>
    </citation>
    <scope>IDENTIFICATION</scope>
</reference>
<protein>
    <submittedName>
        <fullName evidence="2">Uncharacterized protein</fullName>
    </submittedName>
</protein>
<dbReference type="WBParaSite" id="ES5_v2.g25745.t1">
    <property type="protein sequence ID" value="ES5_v2.g25745.t1"/>
    <property type="gene ID" value="ES5_v2.g25745"/>
</dbReference>
<dbReference type="Proteomes" id="UP000887579">
    <property type="component" value="Unplaced"/>
</dbReference>
<name>A0AC34G7K6_9BILA</name>